<dbReference type="PROSITE" id="PS50297">
    <property type="entry name" value="ANK_REP_REGION"/>
    <property type="match status" value="3"/>
</dbReference>
<dbReference type="InterPro" id="IPR036770">
    <property type="entry name" value="Ankyrin_rpt-contain_sf"/>
</dbReference>
<dbReference type="PROSITE" id="PS50088">
    <property type="entry name" value="ANK_REPEAT"/>
    <property type="match status" value="3"/>
</dbReference>
<dbReference type="SMART" id="SM00248">
    <property type="entry name" value="ANK"/>
    <property type="match status" value="4"/>
</dbReference>
<proteinExistence type="predicted"/>
<keyword evidence="1" id="KW-0040">ANK repeat</keyword>
<evidence type="ECO:0000256" key="2">
    <source>
        <dbReference type="SAM" id="MobiDB-lite"/>
    </source>
</evidence>
<dbReference type="InterPro" id="IPR002110">
    <property type="entry name" value="Ankyrin_rpt"/>
</dbReference>
<feature type="compositionally biased region" description="Basic and acidic residues" evidence="2">
    <location>
        <begin position="366"/>
        <end position="376"/>
    </location>
</feature>
<dbReference type="Gene3D" id="1.25.40.20">
    <property type="entry name" value="Ankyrin repeat-containing domain"/>
    <property type="match status" value="1"/>
</dbReference>
<protein>
    <submittedName>
        <fullName evidence="4">Nucleoside phosphorylase domain-containing protein</fullName>
    </submittedName>
</protein>
<feature type="domain" description="Nucleoside phosphorylase" evidence="3">
    <location>
        <begin position="18"/>
        <end position="299"/>
    </location>
</feature>
<dbReference type="SUPFAM" id="SSF48403">
    <property type="entry name" value="Ankyrin repeat"/>
    <property type="match status" value="1"/>
</dbReference>
<evidence type="ECO:0000313" key="5">
    <source>
        <dbReference type="Proteomes" id="UP000326198"/>
    </source>
</evidence>
<feature type="repeat" description="ANK" evidence="1">
    <location>
        <begin position="441"/>
        <end position="473"/>
    </location>
</feature>
<evidence type="ECO:0000256" key="1">
    <source>
        <dbReference type="PROSITE-ProRule" id="PRU00023"/>
    </source>
</evidence>
<dbReference type="InterPro" id="IPR035994">
    <property type="entry name" value="Nucleoside_phosphorylase_sf"/>
</dbReference>
<dbReference type="GO" id="GO:0003824">
    <property type="term" value="F:catalytic activity"/>
    <property type="evidence" value="ECO:0007669"/>
    <property type="project" value="InterPro"/>
</dbReference>
<dbReference type="OrthoDB" id="1577640at2759"/>
<dbReference type="Proteomes" id="UP000326198">
    <property type="component" value="Unassembled WGS sequence"/>
</dbReference>
<evidence type="ECO:0000313" key="4">
    <source>
        <dbReference type="EMBL" id="KAE8378285.1"/>
    </source>
</evidence>
<dbReference type="EMBL" id="ML736210">
    <property type="protein sequence ID" value="KAE8378285.1"/>
    <property type="molecule type" value="Genomic_DNA"/>
</dbReference>
<dbReference type="PANTHER" id="PTHR46082">
    <property type="entry name" value="ATP/GTP-BINDING PROTEIN-RELATED"/>
    <property type="match status" value="1"/>
</dbReference>
<reference evidence="4 5" key="1">
    <citation type="submission" date="2019-04" db="EMBL/GenBank/DDBJ databases">
        <title>Friends and foes A comparative genomics studyof 23 Aspergillus species from section Flavi.</title>
        <authorList>
            <consortium name="DOE Joint Genome Institute"/>
            <person name="Kjaerbolling I."/>
            <person name="Vesth T."/>
            <person name="Frisvad J.C."/>
            <person name="Nybo J.L."/>
            <person name="Theobald S."/>
            <person name="Kildgaard S."/>
            <person name="Isbrandt T."/>
            <person name="Kuo A."/>
            <person name="Sato A."/>
            <person name="Lyhne E.K."/>
            <person name="Kogle M.E."/>
            <person name="Wiebenga A."/>
            <person name="Kun R.S."/>
            <person name="Lubbers R.J."/>
            <person name="Makela M.R."/>
            <person name="Barry K."/>
            <person name="Chovatia M."/>
            <person name="Clum A."/>
            <person name="Daum C."/>
            <person name="Haridas S."/>
            <person name="He G."/>
            <person name="LaButti K."/>
            <person name="Lipzen A."/>
            <person name="Mondo S."/>
            <person name="Riley R."/>
            <person name="Salamov A."/>
            <person name="Simmons B.A."/>
            <person name="Magnuson J.K."/>
            <person name="Henrissat B."/>
            <person name="Mortensen U.H."/>
            <person name="Larsen T.O."/>
            <person name="Devries R.P."/>
            <person name="Grigoriev I.V."/>
            <person name="Machida M."/>
            <person name="Baker S.E."/>
            <person name="Andersen M.R."/>
        </authorList>
    </citation>
    <scope>NUCLEOTIDE SEQUENCE [LARGE SCALE GENOMIC DNA]</scope>
    <source>
        <strain evidence="4 5">IBT 29228</strain>
    </source>
</reference>
<dbReference type="Pfam" id="PF12796">
    <property type="entry name" value="Ank_2"/>
    <property type="match status" value="2"/>
</dbReference>
<feature type="region of interest" description="Disordered" evidence="2">
    <location>
        <begin position="326"/>
        <end position="402"/>
    </location>
</feature>
<gene>
    <name evidence="4" type="ORF">BDV26DRAFT_304411</name>
</gene>
<dbReference type="GO" id="GO:0009116">
    <property type="term" value="P:nucleoside metabolic process"/>
    <property type="evidence" value="ECO:0007669"/>
    <property type="project" value="InterPro"/>
</dbReference>
<keyword evidence="5" id="KW-1185">Reference proteome</keyword>
<dbReference type="AlphaFoldDB" id="A0A5N7B940"/>
<dbReference type="Gene3D" id="3.40.50.1580">
    <property type="entry name" value="Nucleoside phosphorylase domain"/>
    <property type="match status" value="1"/>
</dbReference>
<dbReference type="InterPro" id="IPR000845">
    <property type="entry name" value="Nucleoside_phosphorylase_d"/>
</dbReference>
<feature type="repeat" description="ANK" evidence="1">
    <location>
        <begin position="407"/>
        <end position="439"/>
    </location>
</feature>
<feature type="repeat" description="ANK" evidence="1">
    <location>
        <begin position="474"/>
        <end position="506"/>
    </location>
</feature>
<dbReference type="SUPFAM" id="SSF53167">
    <property type="entry name" value="Purine and uridine phosphorylases"/>
    <property type="match status" value="1"/>
</dbReference>
<evidence type="ECO:0000259" key="3">
    <source>
        <dbReference type="Pfam" id="PF01048"/>
    </source>
</evidence>
<dbReference type="Pfam" id="PF01048">
    <property type="entry name" value="PNP_UDP_1"/>
    <property type="match status" value="1"/>
</dbReference>
<name>A0A5N7B940_9EURO</name>
<organism evidence="4 5">
    <name type="scientific">Aspergillus bertholletiae</name>
    <dbReference type="NCBI Taxonomy" id="1226010"/>
    <lineage>
        <taxon>Eukaryota</taxon>
        <taxon>Fungi</taxon>
        <taxon>Dikarya</taxon>
        <taxon>Ascomycota</taxon>
        <taxon>Pezizomycotina</taxon>
        <taxon>Eurotiomycetes</taxon>
        <taxon>Eurotiomycetidae</taxon>
        <taxon>Eurotiales</taxon>
        <taxon>Aspergillaceae</taxon>
        <taxon>Aspergillus</taxon>
        <taxon>Aspergillus subgen. Circumdati</taxon>
    </lineage>
</organism>
<sequence>MKQHVPTLNTMLRCTDYKIGWVCALPRELAAATAMLDVVHDRPCDLPWQPRVDHNQYSFGRIGSHNIVLAVLPFGIYGTTQAAIATKMMGNAFPGLIFVLMVGIAGGVPGPTHDIRLGDVVVSRPVAGHSGVLQFDFGKTGQGGEVTPTGVLNHSPLEALAALSAVETRYMMMGGTLKDVISSALLRHPRMRGMFSHPGVRNDVLYQTDYDHVPGIQCGSCSQARIKRRQPRRTTEPKIHYGLIGSGNQVIKSGRFREQLRQKHDILCLEMESAGIMDTFPCVVIRGISDYADSHKNDLWQGYAAITAAAYARDLLLSMGAPAMSAPRQRRLSVSERTAYPSRSYNPEPRPPRARVAEVRSNQQRGDSRSRNEHSKRLLQGARNGDMPLVRGSLQRGGDPNTVDRESNLTALHYTAQAGHDDIARLLLEAGANPNILARGTNTTPLFEAALKGHSKVIQCLLEHGAKVTSRGKSKETALHLAAEQGHLACVIVLLKNQADPDCTDQYGYTPLDCAESRGHLEVAASLRPKHATVFDQ</sequence>
<accession>A0A5N7B940</accession>
<dbReference type="InterPro" id="IPR053137">
    <property type="entry name" value="NLR-like"/>
</dbReference>
<dbReference type="PANTHER" id="PTHR46082:SF11">
    <property type="entry name" value="AAA+ ATPASE DOMAIN-CONTAINING PROTEIN-RELATED"/>
    <property type="match status" value="1"/>
</dbReference>